<evidence type="ECO:0000256" key="5">
    <source>
        <dbReference type="ARBA" id="ARBA00023002"/>
    </source>
</evidence>
<keyword evidence="3" id="KW-0479">Metal-binding</keyword>
<dbReference type="Proteomes" id="UP001519887">
    <property type="component" value="Unassembled WGS sequence"/>
</dbReference>
<dbReference type="Pfam" id="PF00107">
    <property type="entry name" value="ADH_zinc_N"/>
    <property type="match status" value="1"/>
</dbReference>
<name>A0ABS7CC27_9BACL</name>
<keyword evidence="5" id="KW-0560">Oxidoreductase</keyword>
<comment type="similarity">
    <text evidence="2">Belongs to the zinc-containing alcohol dehydrogenase family.</text>
</comment>
<comment type="caution">
    <text evidence="7">The sequence shown here is derived from an EMBL/GenBank/DDBJ whole genome shotgun (WGS) entry which is preliminary data.</text>
</comment>
<evidence type="ECO:0000256" key="2">
    <source>
        <dbReference type="ARBA" id="ARBA00008072"/>
    </source>
</evidence>
<sequence length="155" mass="16817">ALQAARIFGLQDITVIDLNEERLEIARELGALTATRIDARRGINDFDAAVDAVGLQITRNGCISAVKPGGSVVFTGLHEDKSQLPVNEMIRDEIRTYGAFAYNQADFKDALQWIAQGKVRLSPWTSLATLEEGGVCFEKLIYGPGKTAKILLAPG</sequence>
<dbReference type="Gene3D" id="3.40.50.720">
    <property type="entry name" value="NAD(P)-binding Rossmann-like Domain"/>
    <property type="match status" value="1"/>
</dbReference>
<proteinExistence type="inferred from homology"/>
<evidence type="ECO:0000256" key="3">
    <source>
        <dbReference type="ARBA" id="ARBA00022723"/>
    </source>
</evidence>
<dbReference type="PANTHER" id="PTHR43350:SF19">
    <property type="entry name" value="D-GULOSIDE 3-DEHYDROGENASE"/>
    <property type="match status" value="1"/>
</dbReference>
<gene>
    <name evidence="7" type="ORF">K0U00_31060</name>
</gene>
<feature type="domain" description="Alcohol dehydrogenase-like C-terminal" evidence="6">
    <location>
        <begin position="1"/>
        <end position="115"/>
    </location>
</feature>
<evidence type="ECO:0000256" key="1">
    <source>
        <dbReference type="ARBA" id="ARBA00001947"/>
    </source>
</evidence>
<comment type="cofactor">
    <cofactor evidence="1">
        <name>Zn(2+)</name>
        <dbReference type="ChEBI" id="CHEBI:29105"/>
    </cofactor>
</comment>
<dbReference type="PANTHER" id="PTHR43350">
    <property type="entry name" value="NAD-DEPENDENT ALCOHOL DEHYDROGENASE"/>
    <property type="match status" value="1"/>
</dbReference>
<dbReference type="InterPro" id="IPR036291">
    <property type="entry name" value="NAD(P)-bd_dom_sf"/>
</dbReference>
<dbReference type="SUPFAM" id="SSF51735">
    <property type="entry name" value="NAD(P)-binding Rossmann-fold domains"/>
    <property type="match status" value="1"/>
</dbReference>
<feature type="non-terminal residue" evidence="7">
    <location>
        <position position="1"/>
    </location>
</feature>
<evidence type="ECO:0000256" key="4">
    <source>
        <dbReference type="ARBA" id="ARBA00022833"/>
    </source>
</evidence>
<evidence type="ECO:0000313" key="8">
    <source>
        <dbReference type="Proteomes" id="UP001519887"/>
    </source>
</evidence>
<protein>
    <submittedName>
        <fullName evidence="7">Zinc-binding dehydrogenase</fullName>
    </submittedName>
</protein>
<dbReference type="InterPro" id="IPR013149">
    <property type="entry name" value="ADH-like_C"/>
</dbReference>
<dbReference type="Gene3D" id="3.90.180.10">
    <property type="entry name" value="Medium-chain alcohol dehydrogenases, catalytic domain"/>
    <property type="match status" value="1"/>
</dbReference>
<keyword evidence="4" id="KW-0862">Zinc</keyword>
<organism evidence="7 8">
    <name type="scientific">Paenibacillus sepulcri</name>
    <dbReference type="NCBI Taxonomy" id="359917"/>
    <lineage>
        <taxon>Bacteria</taxon>
        <taxon>Bacillati</taxon>
        <taxon>Bacillota</taxon>
        <taxon>Bacilli</taxon>
        <taxon>Bacillales</taxon>
        <taxon>Paenibacillaceae</taxon>
        <taxon>Paenibacillus</taxon>
    </lineage>
</organism>
<evidence type="ECO:0000259" key="6">
    <source>
        <dbReference type="Pfam" id="PF00107"/>
    </source>
</evidence>
<accession>A0ABS7CC27</accession>
<dbReference type="EMBL" id="JAHZIK010001216">
    <property type="protein sequence ID" value="MBW7458490.1"/>
    <property type="molecule type" value="Genomic_DNA"/>
</dbReference>
<reference evidence="7 8" key="1">
    <citation type="submission" date="2021-07" db="EMBL/GenBank/DDBJ databases">
        <title>Paenibacillus radiodurans sp. nov., isolated from the southeastern edge of Tengger Desert.</title>
        <authorList>
            <person name="Zhang G."/>
        </authorList>
    </citation>
    <scope>NUCLEOTIDE SEQUENCE [LARGE SCALE GENOMIC DNA]</scope>
    <source>
        <strain evidence="7 8">CCM 7311</strain>
    </source>
</reference>
<evidence type="ECO:0000313" key="7">
    <source>
        <dbReference type="EMBL" id="MBW7458490.1"/>
    </source>
</evidence>
<keyword evidence="8" id="KW-1185">Reference proteome</keyword>